<proteinExistence type="predicted"/>
<protein>
    <submittedName>
        <fullName evidence="1">Uncharacterized protein</fullName>
    </submittedName>
</protein>
<comment type="caution">
    <text evidence="1">The sequence shown here is derived from an EMBL/GenBank/DDBJ whole genome shotgun (WGS) entry which is preliminary data.</text>
</comment>
<name>A0A5E8HIF4_9LEPT</name>
<organism evidence="1 2">
    <name type="scientific">Leptospira yanagawae serovar Saopaulo str. Sao Paulo = ATCC 700523</name>
    <dbReference type="NCBI Taxonomy" id="1249483"/>
    <lineage>
        <taxon>Bacteria</taxon>
        <taxon>Pseudomonadati</taxon>
        <taxon>Spirochaetota</taxon>
        <taxon>Spirochaetia</taxon>
        <taxon>Leptospirales</taxon>
        <taxon>Leptospiraceae</taxon>
        <taxon>Leptospira</taxon>
    </lineage>
</organism>
<dbReference type="AlphaFoldDB" id="A0A5E8HIF4"/>
<evidence type="ECO:0000313" key="1">
    <source>
        <dbReference type="EMBL" id="EOQ90752.1"/>
    </source>
</evidence>
<dbReference type="Proteomes" id="UP000013996">
    <property type="component" value="Unassembled WGS sequence"/>
</dbReference>
<dbReference type="EMBL" id="AOGX02000005">
    <property type="protein sequence ID" value="EOQ90752.1"/>
    <property type="molecule type" value="Genomic_DNA"/>
</dbReference>
<reference evidence="1 2" key="1">
    <citation type="submission" date="2013-04" db="EMBL/GenBank/DDBJ databases">
        <authorList>
            <person name="Harkins D.M."/>
            <person name="Durkin A.S."/>
            <person name="Brinkac L.M."/>
            <person name="Haft D.H."/>
            <person name="Selengut J.D."/>
            <person name="Sanka R."/>
            <person name="DePew J."/>
            <person name="Purushe J."/>
            <person name="Hartskeerl R.A."/>
            <person name="Ahmed A."/>
            <person name="van der Linden H."/>
            <person name="Goris M.G.A."/>
            <person name="Vinetz J.M."/>
            <person name="Sutton G.G."/>
            <person name="Nierman W.C."/>
            <person name="Fouts D.E."/>
        </authorList>
    </citation>
    <scope>NUCLEOTIDE SEQUENCE [LARGE SCALE GENOMIC DNA]</scope>
    <source>
        <strain evidence="1 2">Sao Paulo</strain>
    </source>
</reference>
<sequence length="276" mass="33173">MHSTKYLRTKHMNKEFSLSKKHSCNNQYFEKQRNDYSKRENTTQFIKDIDSIIEEYSDIYQPYLITFNVDKTLGYCYITEYPDRKILTQILKKTFNRIHNHFFGKLDKHNYLDFMKIGTYGIGIEESCFDHYHYIFCLPPFLIPKLEEEFNRQVKKLLYGFEGKMHYKTYNKSIKNFLGYGTRYYSNLETNNAKFDGIDLDVSCLNFSLNQLNHISENEIKTMHEKNLEFYKNKYSLSGIASFKAPKVTIVKPTRRIKETPFSDRSLYDFNYRSMF</sequence>
<accession>A0A5E8HIF4</accession>
<gene>
    <name evidence="1" type="ORF">LEP1GSC202_0443</name>
</gene>
<evidence type="ECO:0000313" key="2">
    <source>
        <dbReference type="Proteomes" id="UP000013996"/>
    </source>
</evidence>